<dbReference type="AlphaFoldDB" id="A0A6J7N702"/>
<dbReference type="EMBL" id="CAEUNJ010000165">
    <property type="protein sequence ID" value="CAB4373102.1"/>
    <property type="molecule type" value="Genomic_DNA"/>
</dbReference>
<reference evidence="2" key="1">
    <citation type="submission" date="2020-05" db="EMBL/GenBank/DDBJ databases">
        <authorList>
            <person name="Chiriac C."/>
            <person name="Salcher M."/>
            <person name="Ghai R."/>
            <person name="Kavagutti S V."/>
        </authorList>
    </citation>
    <scope>NUCLEOTIDE SEQUENCE</scope>
</reference>
<organism evidence="2">
    <name type="scientific">freshwater metagenome</name>
    <dbReference type="NCBI Taxonomy" id="449393"/>
    <lineage>
        <taxon>unclassified sequences</taxon>
        <taxon>metagenomes</taxon>
        <taxon>ecological metagenomes</taxon>
    </lineage>
</organism>
<dbReference type="EMBL" id="CAFBOK010000111">
    <property type="protein sequence ID" value="CAB4986373.1"/>
    <property type="molecule type" value="Genomic_DNA"/>
</dbReference>
<protein>
    <submittedName>
        <fullName evidence="2">Unannotated protein</fullName>
    </submittedName>
</protein>
<sequence length="134" mass="15822">MEIERLFQPFGLPHIGMHRRAMVKRVNSPFDTFGILVNEKIETLFSDELIAELIHGPELPCRIDMEQLKRRQRRGKRFESKVQHHRTVFTDRIEHDRSFTFGNGFTKDLDALGLEALKMGKRRHSETFFGVRRS</sequence>
<name>A0A6J7N702_9ZZZZ</name>
<evidence type="ECO:0000313" key="1">
    <source>
        <dbReference type="EMBL" id="CAB4373102.1"/>
    </source>
</evidence>
<accession>A0A6J7N702</accession>
<gene>
    <name evidence="2" type="ORF">UFOPK3927_01026</name>
    <name evidence="1" type="ORF">UFOPK4201_02156</name>
</gene>
<proteinExistence type="predicted"/>
<evidence type="ECO:0000313" key="2">
    <source>
        <dbReference type="EMBL" id="CAB4986373.1"/>
    </source>
</evidence>